<dbReference type="Gene3D" id="3.80.30.30">
    <property type="match status" value="1"/>
</dbReference>
<sequence>MGCSFACAYCYASFMGRFCGESIESWGRYLSVKVNAVEVFRRDLGRLSAKRRDATILLSSVTDAWQGPEKKYRLTRGVLETLREDRYPGTVAMLTKSPLVLRDLDVIAALARKEVGVTITATDDAIGRFLEVQAPSAADRLRTLAELNAAGIPTYAFVGPLLPHYRHRRDLLDELFRRIRDTGTRALFVEHLNTSPHIQQRLQPLLARTEPEVRAVYRTARQADHRRALSGMVMDLVGKYGFEIRLGGVIDHQADRNRAAAP</sequence>
<evidence type="ECO:0000256" key="1">
    <source>
        <dbReference type="ARBA" id="ARBA00022723"/>
    </source>
</evidence>
<dbReference type="EMBL" id="JBHUIY010000018">
    <property type="protein sequence ID" value="MFD2234225.1"/>
    <property type="molecule type" value="Genomic_DNA"/>
</dbReference>
<dbReference type="CDD" id="cd01335">
    <property type="entry name" value="Radical_SAM"/>
    <property type="match status" value="1"/>
</dbReference>
<evidence type="ECO:0000313" key="6">
    <source>
        <dbReference type="Proteomes" id="UP001597296"/>
    </source>
</evidence>
<reference evidence="6" key="1">
    <citation type="journal article" date="2019" name="Int. J. Syst. Evol. Microbiol.">
        <title>The Global Catalogue of Microorganisms (GCM) 10K type strain sequencing project: providing services to taxonomists for standard genome sequencing and annotation.</title>
        <authorList>
            <consortium name="The Broad Institute Genomics Platform"/>
            <consortium name="The Broad Institute Genome Sequencing Center for Infectious Disease"/>
            <person name="Wu L."/>
            <person name="Ma J."/>
        </authorList>
    </citation>
    <scope>NUCLEOTIDE SEQUENCE [LARGE SCALE GENOMIC DNA]</scope>
    <source>
        <strain evidence="6">KCTC 15012</strain>
    </source>
</reference>
<evidence type="ECO:0000313" key="5">
    <source>
        <dbReference type="EMBL" id="MFD2234225.1"/>
    </source>
</evidence>
<evidence type="ECO:0000259" key="4">
    <source>
        <dbReference type="Pfam" id="PF04055"/>
    </source>
</evidence>
<proteinExistence type="predicted"/>
<evidence type="ECO:0000256" key="2">
    <source>
        <dbReference type="ARBA" id="ARBA00023004"/>
    </source>
</evidence>
<dbReference type="RefSeq" id="WP_377316233.1">
    <property type="nucleotide sequence ID" value="NZ_JBHUIY010000018.1"/>
</dbReference>
<dbReference type="InterPro" id="IPR007197">
    <property type="entry name" value="rSAM"/>
</dbReference>
<dbReference type="SFLD" id="SFLDG01084">
    <property type="entry name" value="Uncharacterised_Radical_SAM_Su"/>
    <property type="match status" value="1"/>
</dbReference>
<dbReference type="Pfam" id="PF04055">
    <property type="entry name" value="Radical_SAM"/>
    <property type="match status" value="1"/>
</dbReference>
<evidence type="ECO:0000256" key="3">
    <source>
        <dbReference type="ARBA" id="ARBA00023014"/>
    </source>
</evidence>
<keyword evidence="1" id="KW-0479">Metal-binding</keyword>
<dbReference type="PANTHER" id="PTHR43432">
    <property type="entry name" value="SLR0285 PROTEIN"/>
    <property type="match status" value="1"/>
</dbReference>
<dbReference type="SFLD" id="SFLDS00029">
    <property type="entry name" value="Radical_SAM"/>
    <property type="match status" value="1"/>
</dbReference>
<dbReference type="Proteomes" id="UP001597296">
    <property type="component" value="Unassembled WGS sequence"/>
</dbReference>
<keyword evidence="6" id="KW-1185">Reference proteome</keyword>
<dbReference type="InterPro" id="IPR040086">
    <property type="entry name" value="MJ0683-like"/>
</dbReference>
<feature type="domain" description="Radical SAM core" evidence="4">
    <location>
        <begin position="2"/>
        <end position="162"/>
    </location>
</feature>
<dbReference type="PANTHER" id="PTHR43432:SF6">
    <property type="entry name" value="RADICAL SAM CORE DOMAIN-CONTAINING PROTEIN"/>
    <property type="match status" value="1"/>
</dbReference>
<protein>
    <submittedName>
        <fullName evidence="5">Radical SAM protein</fullName>
    </submittedName>
</protein>
<name>A0ABW5CAG7_9PROT</name>
<organism evidence="5 6">
    <name type="scientific">Phaeospirillum tilakii</name>
    <dbReference type="NCBI Taxonomy" id="741673"/>
    <lineage>
        <taxon>Bacteria</taxon>
        <taxon>Pseudomonadati</taxon>
        <taxon>Pseudomonadota</taxon>
        <taxon>Alphaproteobacteria</taxon>
        <taxon>Rhodospirillales</taxon>
        <taxon>Rhodospirillaceae</taxon>
        <taxon>Phaeospirillum</taxon>
    </lineage>
</organism>
<keyword evidence="3" id="KW-0411">Iron-sulfur</keyword>
<comment type="caution">
    <text evidence="5">The sequence shown here is derived from an EMBL/GenBank/DDBJ whole genome shotgun (WGS) entry which is preliminary data.</text>
</comment>
<gene>
    <name evidence="5" type="ORF">ACFSNB_10440</name>
</gene>
<accession>A0ABW5CAG7</accession>
<keyword evidence="2" id="KW-0408">Iron</keyword>